<reference evidence="1 2" key="1">
    <citation type="journal article" date="2011" name="J. Bacteriol.">
        <title>Complete genome sequence of the type strain Cupriavidus necator N-1.</title>
        <authorList>
            <person name="Poehlein A."/>
            <person name="Kusian B."/>
            <person name="Friedrich B."/>
            <person name="Daniel R."/>
            <person name="Bowien B."/>
        </authorList>
    </citation>
    <scope>NUCLEOTIDE SEQUENCE [LARGE SCALE GENOMIC DNA]</scope>
    <source>
        <strain evidence="2">ATCC 43291 / DSM 13513 / CCUG 52238 / LMG 8453 / N-1</strain>
        <plasmid evidence="1 2">pBB1</plasmid>
    </source>
</reference>
<name>F8GXX5_CUPNN</name>
<proteinExistence type="predicted"/>
<dbReference type="Proteomes" id="UP000006798">
    <property type="component" value="Plasmid pBB1"/>
</dbReference>
<organism evidence="1 2">
    <name type="scientific">Cupriavidus necator (strain ATCC 43291 / DSM 13513 / CCUG 52238 / LMG 8453 / N-1)</name>
    <name type="common">Ralstonia eutropha</name>
    <dbReference type="NCBI Taxonomy" id="1042878"/>
    <lineage>
        <taxon>Bacteria</taxon>
        <taxon>Pseudomonadati</taxon>
        <taxon>Pseudomonadota</taxon>
        <taxon>Betaproteobacteria</taxon>
        <taxon>Burkholderiales</taxon>
        <taxon>Burkholderiaceae</taxon>
        <taxon>Cupriavidus</taxon>
    </lineage>
</organism>
<evidence type="ECO:0000313" key="2">
    <source>
        <dbReference type="Proteomes" id="UP000006798"/>
    </source>
</evidence>
<accession>F8GXX5</accession>
<keyword evidence="1" id="KW-0614">Plasmid</keyword>
<geneLocation type="plasmid" evidence="1 2">
    <name>pBB1</name>
</geneLocation>
<protein>
    <submittedName>
        <fullName evidence="1">Uncharacterized protein</fullName>
    </submittedName>
</protein>
<dbReference type="KEGG" id="cnc:CNE_BB1p07780"/>
<dbReference type="EMBL" id="CP002879">
    <property type="protein sequence ID" value="AEI82195.1"/>
    <property type="molecule type" value="Genomic_DNA"/>
</dbReference>
<sequence length="51" mass="5629">MRRGIAADSSKEQIENFPFFFGIHFSIGQCCYQPGIYGLCWPLIGSSSIGV</sequence>
<evidence type="ECO:0000313" key="1">
    <source>
        <dbReference type="EMBL" id="AEI82195.1"/>
    </source>
</evidence>
<gene>
    <name evidence="1" type="ordered locus">CNE_BB1p07780</name>
</gene>
<dbReference type="AlphaFoldDB" id="F8GXX5"/>
<dbReference type="HOGENOM" id="CLU_3097926_0_0_4"/>